<feature type="compositionally biased region" description="Low complexity" evidence="1">
    <location>
        <begin position="67"/>
        <end position="77"/>
    </location>
</feature>
<name>Q5VM64_ORYSJ</name>
<protein>
    <submittedName>
        <fullName evidence="2">Uncharacterized protein</fullName>
    </submittedName>
</protein>
<accession>Q5VM64</accession>
<feature type="compositionally biased region" description="Basic and acidic residues" evidence="1">
    <location>
        <begin position="248"/>
        <end position="259"/>
    </location>
</feature>
<organism evidence="2 3">
    <name type="scientific">Oryza sativa subsp. japonica</name>
    <name type="common">Rice</name>
    <dbReference type="NCBI Taxonomy" id="39947"/>
    <lineage>
        <taxon>Eukaryota</taxon>
        <taxon>Viridiplantae</taxon>
        <taxon>Streptophyta</taxon>
        <taxon>Embryophyta</taxon>
        <taxon>Tracheophyta</taxon>
        <taxon>Spermatophyta</taxon>
        <taxon>Magnoliopsida</taxon>
        <taxon>Liliopsida</taxon>
        <taxon>Poales</taxon>
        <taxon>Poaceae</taxon>
        <taxon>BOP clade</taxon>
        <taxon>Oryzoideae</taxon>
        <taxon>Oryzeae</taxon>
        <taxon>Oryzinae</taxon>
        <taxon>Oryza</taxon>
        <taxon>Oryza sativa</taxon>
    </lineage>
</organism>
<dbReference type="EMBL" id="AP005966">
    <property type="protein sequence ID" value="BAD34189.1"/>
    <property type="molecule type" value="Genomic_DNA"/>
</dbReference>
<feature type="region of interest" description="Disordered" evidence="1">
    <location>
        <begin position="234"/>
        <end position="262"/>
    </location>
</feature>
<sequence>MAPVVISDAVAATPPAAAPAGDPPAVTPTAAAVAPPASPGLSIELTIHAVVRPLPPSSESKPPPAGRSRLPASARPLAPRPPPPRPIAQTPLESGDSTRHDSSPSWRCCGTAAVWRDTATPSLLVRVSAFFLIADADSLVGPLAGEAAMLAATTYSAAVVDYVVAEHRHHHQASSPPGTSDATTATSVRVTGGEALPRDLQEVHRLRRPPRGPSTSRGCYGRTTRCRCSRQGTTVWGQRGAGGRSRRRSEVDKKERRGTDGGVHVAFHAGTVRWHAT</sequence>
<evidence type="ECO:0000256" key="1">
    <source>
        <dbReference type="SAM" id="MobiDB-lite"/>
    </source>
</evidence>
<reference evidence="3" key="2">
    <citation type="journal article" date="2008" name="Nucleic Acids Res.">
        <title>The rice annotation project database (RAP-DB): 2008 update.</title>
        <authorList>
            <consortium name="The rice annotation project (RAP)"/>
        </authorList>
    </citation>
    <scope>GENOME REANNOTATION</scope>
    <source>
        <strain evidence="3">cv. Nipponbare</strain>
    </source>
</reference>
<feature type="region of interest" description="Disordered" evidence="1">
    <location>
        <begin position="13"/>
        <end position="37"/>
    </location>
</feature>
<proteinExistence type="predicted"/>
<dbReference type="AlphaFoldDB" id="Q5VM64"/>
<evidence type="ECO:0000313" key="2">
    <source>
        <dbReference type="EMBL" id="BAD34189.1"/>
    </source>
</evidence>
<reference evidence="3" key="1">
    <citation type="journal article" date="2005" name="Nature">
        <title>The map-based sequence of the rice genome.</title>
        <authorList>
            <consortium name="International rice genome sequencing project (IRGSP)"/>
            <person name="Matsumoto T."/>
            <person name="Wu J."/>
            <person name="Kanamori H."/>
            <person name="Katayose Y."/>
            <person name="Fujisawa M."/>
            <person name="Namiki N."/>
            <person name="Mizuno H."/>
            <person name="Yamamoto K."/>
            <person name="Antonio B.A."/>
            <person name="Baba T."/>
            <person name="Sakata K."/>
            <person name="Nagamura Y."/>
            <person name="Aoki H."/>
            <person name="Arikawa K."/>
            <person name="Arita K."/>
            <person name="Bito T."/>
            <person name="Chiden Y."/>
            <person name="Fujitsuka N."/>
            <person name="Fukunaka R."/>
            <person name="Hamada M."/>
            <person name="Harada C."/>
            <person name="Hayashi A."/>
            <person name="Hijishita S."/>
            <person name="Honda M."/>
            <person name="Hosokawa S."/>
            <person name="Ichikawa Y."/>
            <person name="Idonuma A."/>
            <person name="Iijima M."/>
            <person name="Ikeda M."/>
            <person name="Ikeno M."/>
            <person name="Ito K."/>
            <person name="Ito S."/>
            <person name="Ito T."/>
            <person name="Ito Y."/>
            <person name="Ito Y."/>
            <person name="Iwabuchi A."/>
            <person name="Kamiya K."/>
            <person name="Karasawa W."/>
            <person name="Kurita K."/>
            <person name="Katagiri S."/>
            <person name="Kikuta A."/>
            <person name="Kobayashi H."/>
            <person name="Kobayashi N."/>
            <person name="Machita K."/>
            <person name="Maehara T."/>
            <person name="Masukawa M."/>
            <person name="Mizubayashi T."/>
            <person name="Mukai Y."/>
            <person name="Nagasaki H."/>
            <person name="Nagata Y."/>
            <person name="Naito S."/>
            <person name="Nakashima M."/>
            <person name="Nakama Y."/>
            <person name="Nakamichi Y."/>
            <person name="Nakamura M."/>
            <person name="Meguro A."/>
            <person name="Negishi M."/>
            <person name="Ohta I."/>
            <person name="Ohta T."/>
            <person name="Okamoto M."/>
            <person name="Ono N."/>
            <person name="Saji S."/>
            <person name="Sakaguchi M."/>
            <person name="Sakai K."/>
            <person name="Shibata M."/>
            <person name="Shimokawa T."/>
            <person name="Song J."/>
            <person name="Takazaki Y."/>
            <person name="Terasawa K."/>
            <person name="Tsugane M."/>
            <person name="Tsuji K."/>
            <person name="Ueda S."/>
            <person name="Waki K."/>
            <person name="Yamagata H."/>
            <person name="Yamamoto M."/>
            <person name="Yamamoto S."/>
            <person name="Yamane H."/>
            <person name="Yoshiki S."/>
            <person name="Yoshihara R."/>
            <person name="Yukawa K."/>
            <person name="Zhong H."/>
            <person name="Yano M."/>
            <person name="Yuan Q."/>
            <person name="Ouyang S."/>
            <person name="Liu J."/>
            <person name="Jones K.M."/>
            <person name="Gansberger K."/>
            <person name="Moffat K."/>
            <person name="Hill J."/>
            <person name="Bera J."/>
            <person name="Fadrosh D."/>
            <person name="Jin S."/>
            <person name="Johri S."/>
            <person name="Kim M."/>
            <person name="Overton L."/>
            <person name="Reardon M."/>
            <person name="Tsitrin T."/>
            <person name="Vuong H."/>
            <person name="Weaver B."/>
            <person name="Ciecko A."/>
            <person name="Tallon L."/>
            <person name="Jackson J."/>
            <person name="Pai G."/>
            <person name="Aken S.V."/>
            <person name="Utterback T."/>
            <person name="Reidmuller S."/>
            <person name="Feldblyum T."/>
            <person name="Hsiao J."/>
            <person name="Zismann V."/>
            <person name="Iobst S."/>
            <person name="de Vazeille A.R."/>
            <person name="Buell C.R."/>
            <person name="Ying K."/>
            <person name="Li Y."/>
            <person name="Lu T."/>
            <person name="Huang Y."/>
            <person name="Zhao Q."/>
            <person name="Feng Q."/>
            <person name="Zhang L."/>
            <person name="Zhu J."/>
            <person name="Weng Q."/>
            <person name="Mu J."/>
            <person name="Lu Y."/>
            <person name="Fan D."/>
            <person name="Liu Y."/>
            <person name="Guan J."/>
            <person name="Zhang Y."/>
            <person name="Yu S."/>
            <person name="Liu X."/>
            <person name="Zhang Y."/>
            <person name="Hong G."/>
            <person name="Han B."/>
            <person name="Choisne N."/>
            <person name="Demange N."/>
            <person name="Orjeda G."/>
            <person name="Samain S."/>
            <person name="Cattolico L."/>
            <person name="Pelletier E."/>
            <person name="Couloux A."/>
            <person name="Segurens B."/>
            <person name="Wincker P."/>
            <person name="D'Hont A."/>
            <person name="Scarpelli C."/>
            <person name="Weissenbach J."/>
            <person name="Salanoubat M."/>
            <person name="Quetier F."/>
            <person name="Yu Y."/>
            <person name="Kim H.R."/>
            <person name="Rambo T."/>
            <person name="Currie J."/>
            <person name="Collura K."/>
            <person name="Luo M."/>
            <person name="Yang T."/>
            <person name="Ammiraju J.S.S."/>
            <person name="Engler F."/>
            <person name="Soderlund C."/>
            <person name="Wing R.A."/>
            <person name="Palmer L.E."/>
            <person name="de la Bastide M."/>
            <person name="Spiegel L."/>
            <person name="Nascimento L."/>
            <person name="Zutavern T."/>
            <person name="O'Shaughnessy A."/>
            <person name="Dike S."/>
            <person name="Dedhia N."/>
            <person name="Preston R."/>
            <person name="Balija V."/>
            <person name="McCombie W.R."/>
            <person name="Chow T."/>
            <person name="Chen H."/>
            <person name="Chung M."/>
            <person name="Chen C."/>
            <person name="Shaw J."/>
            <person name="Wu H."/>
            <person name="Hsiao K."/>
            <person name="Chao Y."/>
            <person name="Chu M."/>
            <person name="Cheng C."/>
            <person name="Hour A."/>
            <person name="Lee P."/>
            <person name="Lin S."/>
            <person name="Lin Y."/>
            <person name="Liou J."/>
            <person name="Liu S."/>
            <person name="Hsing Y."/>
            <person name="Raghuvanshi S."/>
            <person name="Mohanty A."/>
            <person name="Bharti A.K."/>
            <person name="Gaur A."/>
            <person name="Gupta V."/>
            <person name="Kumar D."/>
            <person name="Ravi V."/>
            <person name="Vij S."/>
            <person name="Kapur A."/>
            <person name="Khurana P."/>
            <person name="Khurana P."/>
            <person name="Khurana J.P."/>
            <person name="Tyagi A.K."/>
            <person name="Gaikwad K."/>
            <person name="Singh A."/>
            <person name="Dalal V."/>
            <person name="Srivastava S."/>
            <person name="Dixit A."/>
            <person name="Pal A.K."/>
            <person name="Ghazi I.A."/>
            <person name="Yadav M."/>
            <person name="Pandit A."/>
            <person name="Bhargava A."/>
            <person name="Sureshbabu K."/>
            <person name="Batra K."/>
            <person name="Sharma T.R."/>
            <person name="Mohapatra T."/>
            <person name="Singh N.K."/>
            <person name="Messing J."/>
            <person name="Nelson A.B."/>
            <person name="Fuks G."/>
            <person name="Kavchok S."/>
            <person name="Keizer G."/>
            <person name="Linton E."/>
            <person name="Llaca V."/>
            <person name="Song R."/>
            <person name="Tanyolac B."/>
            <person name="Young S."/>
            <person name="Ho-Il K."/>
            <person name="Hahn J.H."/>
            <person name="Sangsakoo G."/>
            <person name="Vanavichit A."/>
            <person name="de Mattos Luiz.A.T."/>
            <person name="Zimmer P.D."/>
            <person name="Malone G."/>
            <person name="Dellagostin O."/>
            <person name="de Oliveira A.C."/>
            <person name="Bevan M."/>
            <person name="Bancroft I."/>
            <person name="Minx P."/>
            <person name="Cordum H."/>
            <person name="Wilson R."/>
            <person name="Cheng Z."/>
            <person name="Jin W."/>
            <person name="Jiang J."/>
            <person name="Leong S.A."/>
            <person name="Iwama H."/>
            <person name="Gojobori T."/>
            <person name="Itoh T."/>
            <person name="Niimura Y."/>
            <person name="Fujii Y."/>
            <person name="Habara T."/>
            <person name="Sakai H."/>
            <person name="Sato Y."/>
            <person name="Wilson G."/>
            <person name="Kumar K."/>
            <person name="McCouch S."/>
            <person name="Juretic N."/>
            <person name="Hoen D."/>
            <person name="Wright S."/>
            <person name="Bruskiewich R."/>
            <person name="Bureau T."/>
            <person name="Miyao A."/>
            <person name="Hirochika H."/>
            <person name="Nishikawa T."/>
            <person name="Kadowaki K."/>
            <person name="Sugiura M."/>
            <person name="Burr B."/>
            <person name="Sasaki T."/>
        </authorList>
    </citation>
    <scope>NUCLEOTIDE SEQUENCE [LARGE SCALE GENOMIC DNA]</scope>
    <source>
        <strain evidence="3">cv. Nipponbare</strain>
    </source>
</reference>
<feature type="compositionally biased region" description="Pro residues" evidence="1">
    <location>
        <begin position="53"/>
        <end position="65"/>
    </location>
</feature>
<evidence type="ECO:0000313" key="3">
    <source>
        <dbReference type="Proteomes" id="UP000000763"/>
    </source>
</evidence>
<gene>
    <name evidence="2" type="ORF">B1047H05.25</name>
</gene>
<feature type="region of interest" description="Disordered" evidence="1">
    <location>
        <begin position="52"/>
        <end position="105"/>
    </location>
</feature>
<dbReference type="Proteomes" id="UP000000763">
    <property type="component" value="Chromosome 6"/>
</dbReference>